<dbReference type="AlphaFoldDB" id="A0A5Q4ZCD5"/>
<evidence type="ECO:0000313" key="2">
    <source>
        <dbReference type="Proteomes" id="UP000325811"/>
    </source>
</evidence>
<gene>
    <name evidence="1" type="ORF">PDMSB3_1681</name>
</gene>
<proteinExistence type="predicted"/>
<dbReference type="KEGG" id="pdio:PDMSB3_1681"/>
<accession>A0A5Q4ZCD5</accession>
<protein>
    <submittedName>
        <fullName evidence="1">Uncharacterized protein</fullName>
    </submittedName>
</protein>
<sequence length="80" mass="8836">MAHRCRTGRFAHLHALVTHNSCKKGSKKSPYREDTGVPELLLPRCANGAKSDCHKAGWFPQLINIRNAVLRAGGESLSIR</sequence>
<organism evidence="1 2">
    <name type="scientific">Paraburkholderia dioscoreae</name>
    <dbReference type="NCBI Taxonomy" id="2604047"/>
    <lineage>
        <taxon>Bacteria</taxon>
        <taxon>Pseudomonadati</taxon>
        <taxon>Pseudomonadota</taxon>
        <taxon>Betaproteobacteria</taxon>
        <taxon>Burkholderiales</taxon>
        <taxon>Burkholderiaceae</taxon>
        <taxon>Paraburkholderia</taxon>
    </lineage>
</organism>
<keyword evidence="2" id="KW-1185">Reference proteome</keyword>
<dbReference type="EMBL" id="LR699553">
    <property type="protein sequence ID" value="VVD28137.1"/>
    <property type="molecule type" value="Genomic_DNA"/>
</dbReference>
<reference evidence="1 2" key="1">
    <citation type="submission" date="2019-08" db="EMBL/GenBank/DDBJ databases">
        <authorList>
            <person name="Herpell B J."/>
        </authorList>
    </citation>
    <scope>NUCLEOTIDE SEQUENCE [LARGE SCALE GENOMIC DNA]</scope>
    <source>
        <strain evidence="2">Msb3</strain>
    </source>
</reference>
<dbReference type="Proteomes" id="UP000325811">
    <property type="component" value="Chromosome I"/>
</dbReference>
<evidence type="ECO:0000313" key="1">
    <source>
        <dbReference type="EMBL" id="VVD28137.1"/>
    </source>
</evidence>
<name>A0A5Q4ZCD5_9BURK</name>